<proteinExistence type="predicted"/>
<dbReference type="Proteomes" id="UP000002051">
    <property type="component" value="Chromosome 8"/>
</dbReference>
<reference evidence="3 5" key="1">
    <citation type="journal article" date="2011" name="Nature">
        <title>The Medicago genome provides insight into the evolution of rhizobial symbioses.</title>
        <authorList>
            <person name="Young N.D."/>
            <person name="Debelle F."/>
            <person name="Oldroyd G.E."/>
            <person name="Geurts R."/>
            <person name="Cannon S.B."/>
            <person name="Udvardi M.K."/>
            <person name="Benedito V.A."/>
            <person name="Mayer K.F."/>
            <person name="Gouzy J."/>
            <person name="Schoof H."/>
            <person name="Van de Peer Y."/>
            <person name="Proost S."/>
            <person name="Cook D.R."/>
            <person name="Meyers B.C."/>
            <person name="Spannagl M."/>
            <person name="Cheung F."/>
            <person name="De Mita S."/>
            <person name="Krishnakumar V."/>
            <person name="Gundlach H."/>
            <person name="Zhou S."/>
            <person name="Mudge J."/>
            <person name="Bharti A.K."/>
            <person name="Murray J.D."/>
            <person name="Naoumkina M.A."/>
            <person name="Rosen B."/>
            <person name="Silverstein K.A."/>
            <person name="Tang H."/>
            <person name="Rombauts S."/>
            <person name="Zhao P.X."/>
            <person name="Zhou P."/>
            <person name="Barbe V."/>
            <person name="Bardou P."/>
            <person name="Bechner M."/>
            <person name="Bellec A."/>
            <person name="Berger A."/>
            <person name="Berges H."/>
            <person name="Bidwell S."/>
            <person name="Bisseling T."/>
            <person name="Choisne N."/>
            <person name="Couloux A."/>
            <person name="Denny R."/>
            <person name="Deshpande S."/>
            <person name="Dai X."/>
            <person name="Doyle J.J."/>
            <person name="Dudez A.M."/>
            <person name="Farmer A.D."/>
            <person name="Fouteau S."/>
            <person name="Franken C."/>
            <person name="Gibelin C."/>
            <person name="Gish J."/>
            <person name="Goldstein S."/>
            <person name="Gonzalez A.J."/>
            <person name="Green P.J."/>
            <person name="Hallab A."/>
            <person name="Hartog M."/>
            <person name="Hua A."/>
            <person name="Humphray S.J."/>
            <person name="Jeong D.H."/>
            <person name="Jing Y."/>
            <person name="Jocker A."/>
            <person name="Kenton S.M."/>
            <person name="Kim D.J."/>
            <person name="Klee K."/>
            <person name="Lai H."/>
            <person name="Lang C."/>
            <person name="Lin S."/>
            <person name="Macmil S.L."/>
            <person name="Magdelenat G."/>
            <person name="Matthews L."/>
            <person name="McCorrison J."/>
            <person name="Monaghan E.L."/>
            <person name="Mun J.H."/>
            <person name="Najar F.Z."/>
            <person name="Nicholson C."/>
            <person name="Noirot C."/>
            <person name="O'Bleness M."/>
            <person name="Paule C.R."/>
            <person name="Poulain J."/>
            <person name="Prion F."/>
            <person name="Qin B."/>
            <person name="Qu C."/>
            <person name="Retzel E.F."/>
            <person name="Riddle C."/>
            <person name="Sallet E."/>
            <person name="Samain S."/>
            <person name="Samson N."/>
            <person name="Sanders I."/>
            <person name="Saurat O."/>
            <person name="Scarpelli C."/>
            <person name="Schiex T."/>
            <person name="Segurens B."/>
            <person name="Severin A.J."/>
            <person name="Sherrier D.J."/>
            <person name="Shi R."/>
            <person name="Sims S."/>
            <person name="Singer S.R."/>
            <person name="Sinharoy S."/>
            <person name="Sterck L."/>
            <person name="Viollet A."/>
            <person name="Wang B.B."/>
            <person name="Wang K."/>
            <person name="Wang M."/>
            <person name="Wang X."/>
            <person name="Warfsmann J."/>
            <person name="Weissenbach J."/>
            <person name="White D.D."/>
            <person name="White J.D."/>
            <person name="Wiley G.B."/>
            <person name="Wincker P."/>
            <person name="Xing Y."/>
            <person name="Yang L."/>
            <person name="Yao Z."/>
            <person name="Ying F."/>
            <person name="Zhai J."/>
            <person name="Zhou L."/>
            <person name="Zuber A."/>
            <person name="Denarie J."/>
            <person name="Dixon R.A."/>
            <person name="May G.D."/>
            <person name="Schwartz D.C."/>
            <person name="Rogers J."/>
            <person name="Quetier F."/>
            <person name="Town C.D."/>
            <person name="Roe B.A."/>
        </authorList>
    </citation>
    <scope>NUCLEOTIDE SEQUENCE [LARGE SCALE GENOMIC DNA]</scope>
    <source>
        <strain evidence="3">A17</strain>
        <strain evidence="4 5">cv. Jemalong A17</strain>
    </source>
</reference>
<feature type="region of interest" description="Disordered" evidence="1">
    <location>
        <begin position="86"/>
        <end position="122"/>
    </location>
</feature>
<keyword evidence="2 3" id="KW-0812">Transmembrane</keyword>
<keyword evidence="2" id="KW-1133">Transmembrane helix</keyword>
<dbReference type="PaxDb" id="3880-AET01320"/>
<reference evidence="3 5" key="2">
    <citation type="journal article" date="2014" name="BMC Genomics">
        <title>An improved genome release (version Mt4.0) for the model legume Medicago truncatula.</title>
        <authorList>
            <person name="Tang H."/>
            <person name="Krishnakumar V."/>
            <person name="Bidwell S."/>
            <person name="Rosen B."/>
            <person name="Chan A."/>
            <person name="Zhou S."/>
            <person name="Gentzbittel L."/>
            <person name="Childs K.L."/>
            <person name="Yandell M."/>
            <person name="Gundlach H."/>
            <person name="Mayer K.F."/>
            <person name="Schwartz D.C."/>
            <person name="Town C.D."/>
        </authorList>
    </citation>
    <scope>GENOME REANNOTATION</scope>
    <source>
        <strain evidence="4 5">cv. Jemalong A17</strain>
    </source>
</reference>
<dbReference type="OrthoDB" id="5279713at2759"/>
<reference evidence="4" key="3">
    <citation type="submission" date="2015-04" db="UniProtKB">
        <authorList>
            <consortium name="EnsemblPlants"/>
        </authorList>
    </citation>
    <scope>IDENTIFICATION</scope>
    <source>
        <strain evidence="4">cv. Jemalong A17</strain>
    </source>
</reference>
<dbReference type="OMA" id="SHESEEP"/>
<organism evidence="3 5">
    <name type="scientific">Medicago truncatula</name>
    <name type="common">Barrel medic</name>
    <name type="synonym">Medicago tribuloides</name>
    <dbReference type="NCBI Taxonomy" id="3880"/>
    <lineage>
        <taxon>Eukaryota</taxon>
        <taxon>Viridiplantae</taxon>
        <taxon>Streptophyta</taxon>
        <taxon>Embryophyta</taxon>
        <taxon>Tracheophyta</taxon>
        <taxon>Spermatophyta</taxon>
        <taxon>Magnoliopsida</taxon>
        <taxon>eudicotyledons</taxon>
        <taxon>Gunneridae</taxon>
        <taxon>Pentapetalae</taxon>
        <taxon>rosids</taxon>
        <taxon>fabids</taxon>
        <taxon>Fabales</taxon>
        <taxon>Fabaceae</taxon>
        <taxon>Papilionoideae</taxon>
        <taxon>50 kb inversion clade</taxon>
        <taxon>NPAAA clade</taxon>
        <taxon>Hologalegina</taxon>
        <taxon>IRL clade</taxon>
        <taxon>Trifolieae</taxon>
        <taxon>Medicago</taxon>
    </lineage>
</organism>
<keyword evidence="5" id="KW-1185">Reference proteome</keyword>
<feature type="transmembrane region" description="Helical" evidence="2">
    <location>
        <begin position="40"/>
        <end position="64"/>
    </location>
</feature>
<name>G7LDI6_MEDTR</name>
<feature type="region of interest" description="Disordered" evidence="1">
    <location>
        <begin position="134"/>
        <end position="171"/>
    </location>
</feature>
<dbReference type="HOGENOM" id="CLU_102736_1_0_1"/>
<evidence type="ECO:0000313" key="4">
    <source>
        <dbReference type="EnsemblPlants" id="AET01320"/>
    </source>
</evidence>
<dbReference type="EnsemblPlants" id="AET01320">
    <property type="protein sequence ID" value="AET01320"/>
    <property type="gene ID" value="MTR_8g011160"/>
</dbReference>
<accession>G7LDI6</accession>
<gene>
    <name evidence="4" type="primary">11424952</name>
    <name evidence="3" type="ordered locus">MTR_8g011160</name>
</gene>
<evidence type="ECO:0000313" key="3">
    <source>
        <dbReference type="EMBL" id="AET01320.1"/>
    </source>
</evidence>
<dbReference type="eggNOG" id="ENOG502S90I">
    <property type="taxonomic scope" value="Eukaryota"/>
</dbReference>
<dbReference type="PROSITE" id="PS51257">
    <property type="entry name" value="PROKAR_LIPOPROTEIN"/>
    <property type="match status" value="1"/>
</dbReference>
<sequence length="171" mass="19082">MGDRKGDVRIYVISCFFFACTIGGGIFLCMYIFLPDSESLPWYLFAGMALVAIPWLSWFLILIYRCIRPINVQFDEHHTNNYGNTGAIWTPKSPQTAATAVRSPRGTKSPSHSPVGGGGGERRVQFGTVVEVGDEFGGGSEEEHHHNDDFVEHHESKKEQDIPQTLITVEH</sequence>
<feature type="compositionally biased region" description="Basic and acidic residues" evidence="1">
    <location>
        <begin position="141"/>
        <end position="161"/>
    </location>
</feature>
<dbReference type="EMBL" id="CM001224">
    <property type="protein sequence ID" value="AET01320.1"/>
    <property type="molecule type" value="Genomic_DNA"/>
</dbReference>
<dbReference type="PANTHER" id="PTHR34964:SF14">
    <property type="entry name" value="MEMBRANE LIPOPROTEIN"/>
    <property type="match status" value="1"/>
</dbReference>
<keyword evidence="2" id="KW-0472">Membrane</keyword>
<dbReference type="PANTHER" id="PTHR34964">
    <property type="entry name" value="MEMBRANE LIPOPROTEIN-RELATED"/>
    <property type="match status" value="1"/>
</dbReference>
<feature type="transmembrane region" description="Helical" evidence="2">
    <location>
        <begin position="12"/>
        <end position="34"/>
    </location>
</feature>
<feature type="compositionally biased region" description="Polar residues" evidence="1">
    <location>
        <begin position="162"/>
        <end position="171"/>
    </location>
</feature>
<dbReference type="AlphaFoldDB" id="G7LDI6"/>
<dbReference type="KEGG" id="mtr:11424952"/>
<evidence type="ECO:0000313" key="5">
    <source>
        <dbReference type="Proteomes" id="UP000002051"/>
    </source>
</evidence>
<evidence type="ECO:0000256" key="2">
    <source>
        <dbReference type="SAM" id="Phobius"/>
    </source>
</evidence>
<protein>
    <submittedName>
        <fullName evidence="3">Transmembrane protein, putative</fullName>
    </submittedName>
</protein>
<evidence type="ECO:0000256" key="1">
    <source>
        <dbReference type="SAM" id="MobiDB-lite"/>
    </source>
</evidence>